<comment type="caution">
    <text evidence="3">The sequence shown here is derived from an EMBL/GenBank/DDBJ whole genome shotgun (WGS) entry which is preliminary data.</text>
</comment>
<name>A0ABS7ZL10_9GAMM</name>
<sequence length="100" mass="10856">MSDEELEMQDEAIDGEDEMDNDDTEMSADSDSNDSDDEEATAAAADESHSSLAARNRVRESMAAEVEAFLARGGQIQTIDDNVMADPPRKPTSNYGSRPI</sequence>
<evidence type="ECO:0000313" key="3">
    <source>
        <dbReference type="EMBL" id="MCA6062406.1"/>
    </source>
</evidence>
<feature type="region of interest" description="Disordered" evidence="1">
    <location>
        <begin position="1"/>
        <end position="53"/>
    </location>
</feature>
<feature type="domain" description="Transcriptional regulator SutA RNAP-binding" evidence="2">
    <location>
        <begin position="53"/>
        <end position="87"/>
    </location>
</feature>
<dbReference type="InterPro" id="IPR049191">
    <property type="entry name" value="SutA_RBD"/>
</dbReference>
<feature type="region of interest" description="Disordered" evidence="1">
    <location>
        <begin position="79"/>
        <end position="100"/>
    </location>
</feature>
<feature type="compositionally biased region" description="Acidic residues" evidence="1">
    <location>
        <begin position="1"/>
        <end position="40"/>
    </location>
</feature>
<gene>
    <name evidence="3" type="ORF">I9W95_02180</name>
</gene>
<keyword evidence="4" id="KW-1185">Reference proteome</keyword>
<protein>
    <recommendedName>
        <fullName evidence="2">Transcriptional regulator SutA RNAP-binding domain-containing protein</fullName>
    </recommendedName>
</protein>
<dbReference type="EMBL" id="JAEDAH010000009">
    <property type="protein sequence ID" value="MCA6062406.1"/>
    <property type="molecule type" value="Genomic_DNA"/>
</dbReference>
<dbReference type="RefSeq" id="WP_225671380.1">
    <property type="nucleotide sequence ID" value="NZ_JAEDAH010000009.1"/>
</dbReference>
<evidence type="ECO:0000259" key="2">
    <source>
        <dbReference type="Pfam" id="PF20661"/>
    </source>
</evidence>
<proteinExistence type="predicted"/>
<dbReference type="Pfam" id="PF20661">
    <property type="entry name" value="SutA-RBD"/>
    <property type="match status" value="1"/>
</dbReference>
<accession>A0ABS7ZL10</accession>
<dbReference type="Proteomes" id="UP000714380">
    <property type="component" value="Unassembled WGS sequence"/>
</dbReference>
<organism evidence="3 4">
    <name type="scientific">Thalassolituus marinus</name>
    <dbReference type="NCBI Taxonomy" id="671053"/>
    <lineage>
        <taxon>Bacteria</taxon>
        <taxon>Pseudomonadati</taxon>
        <taxon>Pseudomonadota</taxon>
        <taxon>Gammaproteobacteria</taxon>
        <taxon>Oceanospirillales</taxon>
        <taxon>Oceanospirillaceae</taxon>
        <taxon>Thalassolituus</taxon>
    </lineage>
</organism>
<evidence type="ECO:0000256" key="1">
    <source>
        <dbReference type="SAM" id="MobiDB-lite"/>
    </source>
</evidence>
<reference evidence="3 4" key="1">
    <citation type="submission" date="2020-12" db="EMBL/GenBank/DDBJ databases">
        <title>Novel Thalassolituus-related marine hydrocarbonoclastic bacteria mediated algae-derived hydrocarbons mineralization in twilight zone of the northern South China Sea.</title>
        <authorList>
            <person name="Dong C."/>
        </authorList>
    </citation>
    <scope>NUCLEOTIDE SEQUENCE [LARGE SCALE GENOMIC DNA]</scope>
    <source>
        <strain evidence="3 4">IMCC1826</strain>
    </source>
</reference>
<feature type="compositionally biased region" description="Polar residues" evidence="1">
    <location>
        <begin position="91"/>
        <end position="100"/>
    </location>
</feature>
<evidence type="ECO:0000313" key="4">
    <source>
        <dbReference type="Proteomes" id="UP000714380"/>
    </source>
</evidence>